<feature type="domain" description="C2" evidence="1">
    <location>
        <begin position="1"/>
        <end position="119"/>
    </location>
</feature>
<dbReference type="InterPro" id="IPR044750">
    <property type="entry name" value="C2_SRC2/BAP"/>
</dbReference>
<dbReference type="PROSITE" id="PS50004">
    <property type="entry name" value="C2"/>
    <property type="match status" value="1"/>
</dbReference>
<evidence type="ECO:0000259" key="1">
    <source>
        <dbReference type="PROSITE" id="PS50004"/>
    </source>
</evidence>
<dbReference type="AlphaFoldDB" id="A0A9Q0F3X7"/>
<accession>A0A9Q0F3X7</accession>
<sequence length="182" mass="19933">MEITIISAEGLKNKSLGPFANRLRPFITITTYPPPPPCNNGTDKSCHVYATRIDDAGGLNPTWGDKFHVPVDTAFFANRYSCLYLQLYTKRLILGPAQLGWCQIPVTDIGFPPDGSVRHLSYRVRARDGSRGFGVVNVAVKLTGFQPAITRPGLLDSDSRDTCQTVIGIPVTLFSNSMSICK</sequence>
<evidence type="ECO:0000313" key="3">
    <source>
        <dbReference type="Proteomes" id="UP001141552"/>
    </source>
</evidence>
<reference evidence="2" key="1">
    <citation type="submission" date="2022-02" db="EMBL/GenBank/DDBJ databases">
        <authorList>
            <person name="Henning P.M."/>
            <person name="McCubbin A.G."/>
            <person name="Shore J.S."/>
        </authorList>
    </citation>
    <scope>NUCLEOTIDE SEQUENCE</scope>
    <source>
        <strain evidence="2">F60SS</strain>
        <tissue evidence="2">Leaves</tissue>
    </source>
</reference>
<dbReference type="Pfam" id="PF00168">
    <property type="entry name" value="C2"/>
    <property type="match status" value="1"/>
</dbReference>
<reference evidence="2" key="2">
    <citation type="journal article" date="2023" name="Plants (Basel)">
        <title>Annotation of the Turnera subulata (Passifloraceae) Draft Genome Reveals the S-Locus Evolved after the Divergence of Turneroideae from Passifloroideae in a Stepwise Manner.</title>
        <authorList>
            <person name="Henning P.M."/>
            <person name="Roalson E.H."/>
            <person name="Mir W."/>
            <person name="McCubbin A.G."/>
            <person name="Shore J.S."/>
        </authorList>
    </citation>
    <scope>NUCLEOTIDE SEQUENCE</scope>
    <source>
        <strain evidence="2">F60SS</strain>
    </source>
</reference>
<gene>
    <name evidence="2" type="ORF">Tsubulata_019698</name>
</gene>
<dbReference type="InterPro" id="IPR035892">
    <property type="entry name" value="C2_domain_sf"/>
</dbReference>
<proteinExistence type="predicted"/>
<comment type="caution">
    <text evidence="2">The sequence shown here is derived from an EMBL/GenBank/DDBJ whole genome shotgun (WGS) entry which is preliminary data.</text>
</comment>
<dbReference type="PANTHER" id="PTHR32246">
    <property type="entry name" value="INGRESSION PROTEIN FIC1"/>
    <property type="match status" value="1"/>
</dbReference>
<dbReference type="EMBL" id="JAKUCV010007448">
    <property type="protein sequence ID" value="KAJ4823462.1"/>
    <property type="molecule type" value="Genomic_DNA"/>
</dbReference>
<evidence type="ECO:0000313" key="2">
    <source>
        <dbReference type="EMBL" id="KAJ4823462.1"/>
    </source>
</evidence>
<keyword evidence="3" id="KW-1185">Reference proteome</keyword>
<dbReference type="PANTHER" id="PTHR32246:SF66">
    <property type="entry name" value="C2 DOMAIN-CONTAINING PROTEIN"/>
    <property type="match status" value="1"/>
</dbReference>
<protein>
    <recommendedName>
        <fullName evidence="1">C2 domain-containing protein</fullName>
    </recommendedName>
</protein>
<dbReference type="SMART" id="SM00239">
    <property type="entry name" value="C2"/>
    <property type="match status" value="1"/>
</dbReference>
<organism evidence="2 3">
    <name type="scientific">Turnera subulata</name>
    <dbReference type="NCBI Taxonomy" id="218843"/>
    <lineage>
        <taxon>Eukaryota</taxon>
        <taxon>Viridiplantae</taxon>
        <taxon>Streptophyta</taxon>
        <taxon>Embryophyta</taxon>
        <taxon>Tracheophyta</taxon>
        <taxon>Spermatophyta</taxon>
        <taxon>Magnoliopsida</taxon>
        <taxon>eudicotyledons</taxon>
        <taxon>Gunneridae</taxon>
        <taxon>Pentapetalae</taxon>
        <taxon>rosids</taxon>
        <taxon>fabids</taxon>
        <taxon>Malpighiales</taxon>
        <taxon>Passifloraceae</taxon>
        <taxon>Turnera</taxon>
    </lineage>
</organism>
<dbReference type="InterPro" id="IPR000008">
    <property type="entry name" value="C2_dom"/>
</dbReference>
<dbReference type="CDD" id="cd04051">
    <property type="entry name" value="C2_SRC2_like"/>
    <property type="match status" value="1"/>
</dbReference>
<dbReference type="SUPFAM" id="SSF49562">
    <property type="entry name" value="C2 domain (Calcium/lipid-binding domain, CaLB)"/>
    <property type="match status" value="1"/>
</dbReference>
<dbReference type="GO" id="GO:0006952">
    <property type="term" value="P:defense response"/>
    <property type="evidence" value="ECO:0007669"/>
    <property type="project" value="InterPro"/>
</dbReference>
<name>A0A9Q0F3X7_9ROSI</name>
<dbReference type="Proteomes" id="UP001141552">
    <property type="component" value="Unassembled WGS sequence"/>
</dbReference>
<dbReference type="Gene3D" id="2.60.40.150">
    <property type="entry name" value="C2 domain"/>
    <property type="match status" value="1"/>
</dbReference>
<dbReference type="OrthoDB" id="786358at2759"/>